<dbReference type="SMART" id="SM00845">
    <property type="entry name" value="GatB_Yqey"/>
    <property type="match status" value="1"/>
</dbReference>
<evidence type="ECO:0000256" key="10">
    <source>
        <dbReference type="ARBA" id="ARBA00047913"/>
    </source>
</evidence>
<comment type="subunit">
    <text evidence="2 11">Heterotrimer of A, B and C subunits.</text>
</comment>
<dbReference type="PANTHER" id="PTHR11659">
    <property type="entry name" value="GLUTAMYL-TRNA GLN AMIDOTRANSFERASE SUBUNIT B MITOCHONDRIAL AND PROKARYOTIC PET112-RELATED"/>
    <property type="match status" value="1"/>
</dbReference>
<dbReference type="HAMAP" id="MF_00121">
    <property type="entry name" value="GatB"/>
    <property type="match status" value="1"/>
</dbReference>
<evidence type="ECO:0000313" key="13">
    <source>
        <dbReference type="EMBL" id="QDU85358.1"/>
    </source>
</evidence>
<feature type="domain" description="Asn/Gln amidotransferase" evidence="12">
    <location>
        <begin position="331"/>
        <end position="483"/>
    </location>
</feature>
<organism evidence="13 14">
    <name type="scientific">Rohdeia mirabilis</name>
    <dbReference type="NCBI Taxonomy" id="2528008"/>
    <lineage>
        <taxon>Bacteria</taxon>
        <taxon>Pseudomonadati</taxon>
        <taxon>Planctomycetota</taxon>
        <taxon>Planctomycetia</taxon>
        <taxon>Planctomycetia incertae sedis</taxon>
        <taxon>Rohdeia</taxon>
    </lineage>
</organism>
<keyword evidence="13" id="KW-0808">Transferase</keyword>
<keyword evidence="5 11" id="KW-0547">Nucleotide-binding</keyword>
<evidence type="ECO:0000313" key="14">
    <source>
        <dbReference type="Proteomes" id="UP000319342"/>
    </source>
</evidence>
<dbReference type="NCBIfam" id="TIGR00133">
    <property type="entry name" value="gatB"/>
    <property type="match status" value="1"/>
</dbReference>
<evidence type="ECO:0000256" key="1">
    <source>
        <dbReference type="ARBA" id="ARBA00005306"/>
    </source>
</evidence>
<dbReference type="NCBIfam" id="NF004012">
    <property type="entry name" value="PRK05477.1-2"/>
    <property type="match status" value="1"/>
</dbReference>
<comment type="similarity">
    <text evidence="1 11">Belongs to the GatB/GatE family. GatB subfamily.</text>
</comment>
<keyword evidence="4 11" id="KW-0436">Ligase</keyword>
<dbReference type="GO" id="GO:0070681">
    <property type="term" value="P:glutaminyl-tRNAGln biosynthesis via transamidation"/>
    <property type="evidence" value="ECO:0007669"/>
    <property type="project" value="TreeGrafter"/>
</dbReference>
<evidence type="ECO:0000256" key="11">
    <source>
        <dbReference type="HAMAP-Rule" id="MF_00121"/>
    </source>
</evidence>
<dbReference type="AlphaFoldDB" id="A0A518D1J7"/>
<dbReference type="PROSITE" id="PS01234">
    <property type="entry name" value="GATB"/>
    <property type="match status" value="1"/>
</dbReference>
<dbReference type="InterPro" id="IPR018027">
    <property type="entry name" value="Asn/Gln_amidotransferase"/>
</dbReference>
<evidence type="ECO:0000256" key="5">
    <source>
        <dbReference type="ARBA" id="ARBA00022741"/>
    </source>
</evidence>
<dbReference type="RefSeq" id="WP_145188546.1">
    <property type="nucleotide sequence ID" value="NZ_CP036290.1"/>
</dbReference>
<dbReference type="FunFam" id="1.10.10.410:FF:000001">
    <property type="entry name" value="Aspartyl/glutamyl-tRNA(Asn/Gln) amidotransferase subunit B"/>
    <property type="match status" value="1"/>
</dbReference>
<dbReference type="PANTHER" id="PTHR11659:SF0">
    <property type="entry name" value="GLUTAMYL-TRNA(GLN) AMIDOTRANSFERASE SUBUNIT B, MITOCHONDRIAL"/>
    <property type="match status" value="1"/>
</dbReference>
<comment type="catalytic activity">
    <reaction evidence="9 11">
        <text>L-aspartyl-tRNA(Asn) + L-glutamine + ATP + H2O = L-asparaginyl-tRNA(Asn) + L-glutamate + ADP + phosphate + 2 H(+)</text>
        <dbReference type="Rhea" id="RHEA:14513"/>
        <dbReference type="Rhea" id="RHEA-COMP:9674"/>
        <dbReference type="Rhea" id="RHEA-COMP:9677"/>
        <dbReference type="ChEBI" id="CHEBI:15377"/>
        <dbReference type="ChEBI" id="CHEBI:15378"/>
        <dbReference type="ChEBI" id="CHEBI:29985"/>
        <dbReference type="ChEBI" id="CHEBI:30616"/>
        <dbReference type="ChEBI" id="CHEBI:43474"/>
        <dbReference type="ChEBI" id="CHEBI:58359"/>
        <dbReference type="ChEBI" id="CHEBI:78515"/>
        <dbReference type="ChEBI" id="CHEBI:78516"/>
        <dbReference type="ChEBI" id="CHEBI:456216"/>
    </reaction>
</comment>
<evidence type="ECO:0000256" key="6">
    <source>
        <dbReference type="ARBA" id="ARBA00022840"/>
    </source>
</evidence>
<gene>
    <name evidence="11 13" type="primary">gatB</name>
    <name evidence="13" type="ORF">Pla163_24860</name>
</gene>
<evidence type="ECO:0000256" key="4">
    <source>
        <dbReference type="ARBA" id="ARBA00022598"/>
    </source>
</evidence>
<dbReference type="GO" id="GO:0006412">
    <property type="term" value="P:translation"/>
    <property type="evidence" value="ECO:0007669"/>
    <property type="project" value="UniProtKB-UniRule"/>
</dbReference>
<dbReference type="InterPro" id="IPR004413">
    <property type="entry name" value="GatB"/>
</dbReference>
<evidence type="ECO:0000256" key="9">
    <source>
        <dbReference type="ARBA" id="ARBA00047380"/>
    </source>
</evidence>
<dbReference type="GO" id="GO:0005524">
    <property type="term" value="F:ATP binding"/>
    <property type="evidence" value="ECO:0007669"/>
    <property type="project" value="UniProtKB-KW"/>
</dbReference>
<evidence type="ECO:0000256" key="3">
    <source>
        <dbReference type="ARBA" id="ARBA00016923"/>
    </source>
</evidence>
<dbReference type="Pfam" id="PF02934">
    <property type="entry name" value="GatB_N"/>
    <property type="match status" value="1"/>
</dbReference>
<dbReference type="OrthoDB" id="9804078at2"/>
<dbReference type="Proteomes" id="UP000319342">
    <property type="component" value="Chromosome"/>
</dbReference>
<sequence>MSTFAHEHGYEVVVGLEVHAQLATGGKLFAPEPYRFGADPNSLVSIVTSAQPGVLPLLDRAAVELALRVALALDCHIPETSRFDRKHYFYCDLPKGYQITQLFHPYCTGGRVPLADGRAIELERIHIEEDAGKAVHDRGPRTLVDLNRAGVPLIELVTRPDLRSSDDAVQFLESYREILVYTGASDADMEKGNLRCDVNVSVRRPGEPLRTKVELKNLNSLRNVQASIEFEAVRQVEAYEAGTPELVVQETRLFDVERGETRTMRSKEDAHDYRYMPDPDLPPVRVAADELERLRDGLPTLPHVRRANYVERLGLSAYDAGVLTAERAVSDLFDGVVERAGDGAAKQAANWISNQVLGAFADESNALASVADLPFGAAELAELVELVDSGTLHSRGARDVLDKLLTEGGSPTEWVERLNLGAVRDRGALEAWCRTALESNARAVDAVKGGNEKAAGALVGAVMKASGGRADPAEARALLLELIAAS</sequence>
<evidence type="ECO:0000256" key="2">
    <source>
        <dbReference type="ARBA" id="ARBA00011123"/>
    </source>
</evidence>
<protein>
    <recommendedName>
        <fullName evidence="3 11">Aspartyl/glutamyl-tRNA(Asn/Gln) amidotransferase subunit B</fullName>
        <shortName evidence="11">Asp/Glu-ADT subunit B</shortName>
        <ecNumber evidence="11">6.3.5.-</ecNumber>
    </recommendedName>
</protein>
<dbReference type="NCBIfam" id="NF004014">
    <property type="entry name" value="PRK05477.1-4"/>
    <property type="match status" value="1"/>
</dbReference>
<comment type="catalytic activity">
    <reaction evidence="10 11">
        <text>L-glutamyl-tRNA(Gln) + L-glutamine + ATP + H2O = L-glutaminyl-tRNA(Gln) + L-glutamate + ADP + phosphate + H(+)</text>
        <dbReference type="Rhea" id="RHEA:17521"/>
        <dbReference type="Rhea" id="RHEA-COMP:9681"/>
        <dbReference type="Rhea" id="RHEA-COMP:9684"/>
        <dbReference type="ChEBI" id="CHEBI:15377"/>
        <dbReference type="ChEBI" id="CHEBI:15378"/>
        <dbReference type="ChEBI" id="CHEBI:29985"/>
        <dbReference type="ChEBI" id="CHEBI:30616"/>
        <dbReference type="ChEBI" id="CHEBI:43474"/>
        <dbReference type="ChEBI" id="CHEBI:58359"/>
        <dbReference type="ChEBI" id="CHEBI:78520"/>
        <dbReference type="ChEBI" id="CHEBI:78521"/>
        <dbReference type="ChEBI" id="CHEBI:456216"/>
    </reaction>
</comment>
<comment type="function">
    <text evidence="8 11">Allows the formation of correctly charged Asn-tRNA(Asn) or Gln-tRNA(Gln) through the transamidation of misacylated Asp-tRNA(Asn) or Glu-tRNA(Gln) in organisms which lack either or both of asparaginyl-tRNA or glutaminyl-tRNA synthetases. The reaction takes place in the presence of glutamine and ATP through an activated phospho-Asp-tRNA(Asn) or phospho-Glu-tRNA(Gln).</text>
</comment>
<reference evidence="13 14" key="1">
    <citation type="submission" date="2019-02" db="EMBL/GenBank/DDBJ databases">
        <title>Deep-cultivation of Planctomycetes and their phenomic and genomic characterization uncovers novel biology.</title>
        <authorList>
            <person name="Wiegand S."/>
            <person name="Jogler M."/>
            <person name="Boedeker C."/>
            <person name="Pinto D."/>
            <person name="Vollmers J."/>
            <person name="Rivas-Marin E."/>
            <person name="Kohn T."/>
            <person name="Peeters S.H."/>
            <person name="Heuer A."/>
            <person name="Rast P."/>
            <person name="Oberbeckmann S."/>
            <person name="Bunk B."/>
            <person name="Jeske O."/>
            <person name="Meyerdierks A."/>
            <person name="Storesund J.E."/>
            <person name="Kallscheuer N."/>
            <person name="Luecker S."/>
            <person name="Lage O.M."/>
            <person name="Pohl T."/>
            <person name="Merkel B.J."/>
            <person name="Hornburger P."/>
            <person name="Mueller R.-W."/>
            <person name="Bruemmer F."/>
            <person name="Labrenz M."/>
            <person name="Spormann A.M."/>
            <person name="Op den Camp H."/>
            <person name="Overmann J."/>
            <person name="Amann R."/>
            <person name="Jetten M.S.M."/>
            <person name="Mascher T."/>
            <person name="Medema M.H."/>
            <person name="Devos D.P."/>
            <person name="Kaster A.-K."/>
            <person name="Ovreas L."/>
            <person name="Rohde M."/>
            <person name="Galperin M.Y."/>
            <person name="Jogler C."/>
        </authorList>
    </citation>
    <scope>NUCLEOTIDE SEQUENCE [LARGE SCALE GENOMIC DNA]</scope>
    <source>
        <strain evidence="13 14">Pla163</strain>
    </source>
</reference>
<dbReference type="GO" id="GO:0050567">
    <property type="term" value="F:glutaminyl-tRNA synthase (glutamine-hydrolyzing) activity"/>
    <property type="evidence" value="ECO:0007669"/>
    <property type="project" value="UniProtKB-UniRule"/>
</dbReference>
<dbReference type="GO" id="GO:0016740">
    <property type="term" value="F:transferase activity"/>
    <property type="evidence" value="ECO:0007669"/>
    <property type="project" value="UniProtKB-KW"/>
</dbReference>
<dbReference type="InterPro" id="IPR023168">
    <property type="entry name" value="GatB_Yqey_C_2"/>
</dbReference>
<dbReference type="InterPro" id="IPR014746">
    <property type="entry name" value="Gln_synth/guanido_kin_cat_dom"/>
</dbReference>
<keyword evidence="6 11" id="KW-0067">ATP-binding</keyword>
<dbReference type="GO" id="GO:0050566">
    <property type="term" value="F:asparaginyl-tRNA synthase (glutamine-hydrolyzing) activity"/>
    <property type="evidence" value="ECO:0007669"/>
    <property type="project" value="RHEA"/>
</dbReference>
<keyword evidence="14" id="KW-1185">Reference proteome</keyword>
<evidence type="ECO:0000259" key="12">
    <source>
        <dbReference type="SMART" id="SM00845"/>
    </source>
</evidence>
<dbReference type="SUPFAM" id="SSF89095">
    <property type="entry name" value="GatB/YqeY motif"/>
    <property type="match status" value="1"/>
</dbReference>
<dbReference type="SUPFAM" id="SSF55931">
    <property type="entry name" value="Glutamine synthetase/guanido kinase"/>
    <property type="match status" value="1"/>
</dbReference>
<accession>A0A518D1J7</accession>
<dbReference type="InterPro" id="IPR003789">
    <property type="entry name" value="Asn/Gln_tRNA_amidoTrase-B-like"/>
</dbReference>
<proteinExistence type="inferred from homology"/>
<evidence type="ECO:0000256" key="7">
    <source>
        <dbReference type="ARBA" id="ARBA00022917"/>
    </source>
</evidence>
<evidence type="ECO:0000256" key="8">
    <source>
        <dbReference type="ARBA" id="ARBA00024799"/>
    </source>
</evidence>
<dbReference type="InterPro" id="IPR006075">
    <property type="entry name" value="Asn/Gln-tRNA_Trfase_suB/E_cat"/>
</dbReference>
<dbReference type="EC" id="6.3.5.-" evidence="11"/>
<dbReference type="Pfam" id="PF02637">
    <property type="entry name" value="GatB_Yqey"/>
    <property type="match status" value="1"/>
</dbReference>
<dbReference type="Gene3D" id="1.10.10.410">
    <property type="match status" value="1"/>
</dbReference>
<dbReference type="InterPro" id="IPR017959">
    <property type="entry name" value="Asn/Gln-tRNA_amidoTrfase_suB/E"/>
</dbReference>
<dbReference type="EMBL" id="CP036290">
    <property type="protein sequence ID" value="QDU85358.1"/>
    <property type="molecule type" value="Genomic_DNA"/>
</dbReference>
<keyword evidence="7 11" id="KW-0648">Protein biosynthesis</keyword>
<name>A0A518D1J7_9BACT</name>
<dbReference type="InterPro" id="IPR017958">
    <property type="entry name" value="Gln-tRNA_amidoTrfase_suB_CS"/>
</dbReference>